<evidence type="ECO:0000313" key="8">
    <source>
        <dbReference type="EMBL" id="KIV84644.1"/>
    </source>
</evidence>
<dbReference type="EMBL" id="KN846951">
    <property type="protein sequence ID" value="KIV84644.1"/>
    <property type="molecule type" value="Genomic_DNA"/>
</dbReference>
<dbReference type="Proteomes" id="UP000053599">
    <property type="component" value="Unassembled WGS sequence"/>
</dbReference>
<dbReference type="Gene3D" id="3.90.550.20">
    <property type="match status" value="1"/>
</dbReference>
<evidence type="ECO:0000256" key="1">
    <source>
        <dbReference type="ARBA" id="ARBA00004370"/>
    </source>
</evidence>
<dbReference type="AlphaFoldDB" id="A0A0D1YT55"/>
<dbReference type="PANTHER" id="PTHR32385:SF20">
    <property type="entry name" value="MANNOSYL PHOSPHORYLINOSITOL CERAMIDE SYNTHASE CSH1-RELATED"/>
    <property type="match status" value="1"/>
</dbReference>
<dbReference type="GO" id="GO:0051999">
    <property type="term" value="P:mannosyl-inositol phosphorylceramide biosynthetic process"/>
    <property type="evidence" value="ECO:0007669"/>
    <property type="project" value="TreeGrafter"/>
</dbReference>
<protein>
    <submittedName>
        <fullName evidence="8">Uncharacterized protein</fullName>
    </submittedName>
</protein>
<name>A0A0D1YT55_9EURO</name>
<reference evidence="8 9" key="1">
    <citation type="submission" date="2015-01" db="EMBL/GenBank/DDBJ databases">
        <title>The Genome Sequence of Exophiala sideris CBS121828.</title>
        <authorList>
            <consortium name="The Broad Institute Genomics Platform"/>
            <person name="Cuomo C."/>
            <person name="de Hoog S."/>
            <person name="Gorbushina A."/>
            <person name="Stielow B."/>
            <person name="Teixiera M."/>
            <person name="Abouelleil A."/>
            <person name="Chapman S.B."/>
            <person name="Priest M."/>
            <person name="Young S.K."/>
            <person name="Wortman J."/>
            <person name="Nusbaum C."/>
            <person name="Birren B."/>
        </authorList>
    </citation>
    <scope>NUCLEOTIDE SEQUENCE [LARGE SCALE GENOMIC DNA]</scope>
    <source>
        <strain evidence="8 9">CBS 121828</strain>
    </source>
</reference>
<comment type="subcellular location">
    <subcellularLocation>
        <location evidence="1">Membrane</location>
    </subcellularLocation>
</comment>
<evidence type="ECO:0000256" key="3">
    <source>
        <dbReference type="ARBA" id="ARBA00022679"/>
    </source>
</evidence>
<dbReference type="SUPFAM" id="SSF53448">
    <property type="entry name" value="Nucleotide-diphospho-sugar transferases"/>
    <property type="match status" value="1"/>
</dbReference>
<gene>
    <name evidence="8" type="ORF">PV11_00417</name>
</gene>
<evidence type="ECO:0000313" key="9">
    <source>
        <dbReference type="Proteomes" id="UP000053599"/>
    </source>
</evidence>
<accession>A0A0D1YT55</accession>
<evidence type="ECO:0000256" key="7">
    <source>
        <dbReference type="SAM" id="Phobius"/>
    </source>
</evidence>
<sequence length="291" mass="34415">MKTMMEDTSPYVFTREELEHNGSLLIPPIIHQVFLGFDGKPMPEHWREPQRSCIDLHPDWEYMFWTNQSAHQLLEREYPWFTETWENYGHWVQRADSIRYFILEHYGGVYIDLDNGCRRRLEPLLSYPAWMPGTTNHLGLTNHIMAAVPHHPYFRRLIDSLDRYNYNWILPYLTIMNSAGPHFVSMVWSEYLNLSPPPKRADEVRIIAQEEYVDHAWSFFTKATGGTWHHFDTALFRWIGHHILLFVTVSLFGLCAAVGAVWLAVWRMLARRNRSAVEMPQLDLPPWSKSD</sequence>
<proteinExistence type="inferred from homology"/>
<keyword evidence="5 7" id="KW-1133">Transmembrane helix</keyword>
<evidence type="ECO:0000256" key="5">
    <source>
        <dbReference type="ARBA" id="ARBA00022989"/>
    </source>
</evidence>
<dbReference type="PANTHER" id="PTHR32385">
    <property type="entry name" value="MANNOSYL PHOSPHORYLINOSITOL CERAMIDE SYNTHASE"/>
    <property type="match status" value="1"/>
</dbReference>
<dbReference type="InterPro" id="IPR029044">
    <property type="entry name" value="Nucleotide-diphossugar_trans"/>
</dbReference>
<dbReference type="HOGENOM" id="CLU_036369_4_0_1"/>
<comment type="similarity">
    <text evidence="2">Belongs to the glycosyltransferase 32 family.</text>
</comment>
<dbReference type="Pfam" id="PF04488">
    <property type="entry name" value="Gly_transf_sug"/>
    <property type="match status" value="1"/>
</dbReference>
<dbReference type="GO" id="GO:0016020">
    <property type="term" value="C:membrane"/>
    <property type="evidence" value="ECO:0007669"/>
    <property type="project" value="UniProtKB-SubCell"/>
</dbReference>
<evidence type="ECO:0000256" key="2">
    <source>
        <dbReference type="ARBA" id="ARBA00009003"/>
    </source>
</evidence>
<dbReference type="InterPro" id="IPR051706">
    <property type="entry name" value="Glycosyltransferase_domain"/>
</dbReference>
<dbReference type="OrthoDB" id="3647at2759"/>
<evidence type="ECO:0000256" key="6">
    <source>
        <dbReference type="ARBA" id="ARBA00023136"/>
    </source>
</evidence>
<keyword evidence="3" id="KW-0808">Transferase</keyword>
<evidence type="ECO:0000256" key="4">
    <source>
        <dbReference type="ARBA" id="ARBA00022692"/>
    </source>
</evidence>
<dbReference type="InterPro" id="IPR007577">
    <property type="entry name" value="GlycoTrfase_DXD_sugar-bd_CS"/>
</dbReference>
<keyword evidence="6 7" id="KW-0472">Membrane</keyword>
<keyword evidence="4 7" id="KW-0812">Transmembrane</keyword>
<dbReference type="GO" id="GO:0000030">
    <property type="term" value="F:mannosyltransferase activity"/>
    <property type="evidence" value="ECO:0007669"/>
    <property type="project" value="TreeGrafter"/>
</dbReference>
<organism evidence="8 9">
    <name type="scientific">Exophiala sideris</name>
    <dbReference type="NCBI Taxonomy" id="1016849"/>
    <lineage>
        <taxon>Eukaryota</taxon>
        <taxon>Fungi</taxon>
        <taxon>Dikarya</taxon>
        <taxon>Ascomycota</taxon>
        <taxon>Pezizomycotina</taxon>
        <taxon>Eurotiomycetes</taxon>
        <taxon>Chaetothyriomycetidae</taxon>
        <taxon>Chaetothyriales</taxon>
        <taxon>Herpotrichiellaceae</taxon>
        <taxon>Exophiala</taxon>
    </lineage>
</organism>
<feature type="transmembrane region" description="Helical" evidence="7">
    <location>
        <begin position="243"/>
        <end position="265"/>
    </location>
</feature>